<name>A0A9P0GBG8_9CUCU</name>
<dbReference type="GO" id="GO:0005886">
    <property type="term" value="C:plasma membrane"/>
    <property type="evidence" value="ECO:0007669"/>
    <property type="project" value="TreeGrafter"/>
</dbReference>
<keyword evidence="4" id="KW-0963">Cytoplasm</keyword>
<dbReference type="OrthoDB" id="446293at2759"/>
<evidence type="ECO:0000256" key="6">
    <source>
        <dbReference type="ARBA" id="ARBA00023136"/>
    </source>
</evidence>
<comment type="subcellular location">
    <subcellularLocation>
        <location evidence="2">Cytoplasm</location>
    </subcellularLocation>
    <subcellularLocation>
        <location evidence="1">Endomembrane system</location>
    </subcellularLocation>
</comment>
<dbReference type="CDD" id="cd11790">
    <property type="entry name" value="SH3_Amphiphysin"/>
    <property type="match status" value="1"/>
</dbReference>
<feature type="compositionally biased region" description="Polar residues" evidence="8">
    <location>
        <begin position="313"/>
        <end position="333"/>
    </location>
</feature>
<sequence>MAESRGSLLAKSVQKHAGRAKEKLLQNLGKVDRTADEIFDEHLQNFTRQQNAANKLQKEFSNYIRCIRACQAASKTLLEAIGEIYESQWTGHDLMYIQTQSVDMLWQDFSHKLADQVLLPLNTYQGQFPEMRKKIDKRGRKLVDYDSQRHSFQALQTNMKKRDEAKIAKGREGLEEAKRTYEMLNSELHDELPALHDSRILFLVTNLQSMFNAEHTFHTESAKVFGELEAIVDKLATDSQRGSYSVKKTNGASLPRPTSLTKNKELIINNTSNLNSNRTEEPAQSPSKKLSLTKSESTEKTPPSTPTKPDSKQVTPSTDKSSPTTQENLTPTTPEKLFPSTPTSTTGVTKPEVNGTTTPDGTRSPSPSHTTQPVNDKSATNNNANNKKVEELYDIPVGASTDNLPPGVLYRVKATYKYNREDVDELSFEVGEVISVIEYDDPEEQEEGWLMGIKDNGEKGMFPANFTRPL</sequence>
<feature type="compositionally biased region" description="Low complexity" evidence="8">
    <location>
        <begin position="266"/>
        <end position="277"/>
    </location>
</feature>
<dbReference type="PANTHER" id="PTHR46514">
    <property type="entry name" value="AMPHIPHYSIN"/>
    <property type="match status" value="1"/>
</dbReference>
<dbReference type="Gene3D" id="1.20.1270.60">
    <property type="entry name" value="Arfaptin homology (AH) domain/BAR domain"/>
    <property type="match status" value="1"/>
</dbReference>
<keyword evidence="12" id="KW-1185">Reference proteome</keyword>
<feature type="domain" description="BAR" evidence="10">
    <location>
        <begin position="24"/>
        <end position="241"/>
    </location>
</feature>
<dbReference type="InterPro" id="IPR004148">
    <property type="entry name" value="BAR_dom"/>
</dbReference>
<feature type="compositionally biased region" description="Low complexity" evidence="8">
    <location>
        <begin position="375"/>
        <end position="386"/>
    </location>
</feature>
<evidence type="ECO:0000313" key="12">
    <source>
        <dbReference type="Proteomes" id="UP001153636"/>
    </source>
</evidence>
<dbReference type="FunFam" id="2.30.30.40:FF:000172">
    <property type="entry name" value="Amphiphysin, isoform B"/>
    <property type="match status" value="1"/>
</dbReference>
<dbReference type="Gene3D" id="2.30.30.40">
    <property type="entry name" value="SH3 Domains"/>
    <property type="match status" value="1"/>
</dbReference>
<dbReference type="PRINTS" id="PR01251">
    <property type="entry name" value="AMPHIPHYSIN"/>
</dbReference>
<dbReference type="PROSITE" id="PS51021">
    <property type="entry name" value="BAR"/>
    <property type="match status" value="1"/>
</dbReference>
<evidence type="ECO:0000256" key="8">
    <source>
        <dbReference type="SAM" id="MobiDB-lite"/>
    </source>
</evidence>
<dbReference type="Proteomes" id="UP001153636">
    <property type="component" value="Chromosome 4"/>
</dbReference>
<keyword evidence="3 7" id="KW-0728">SH3 domain</keyword>
<organism evidence="11 12">
    <name type="scientific">Psylliodes chrysocephalus</name>
    <dbReference type="NCBI Taxonomy" id="3402493"/>
    <lineage>
        <taxon>Eukaryota</taxon>
        <taxon>Metazoa</taxon>
        <taxon>Ecdysozoa</taxon>
        <taxon>Arthropoda</taxon>
        <taxon>Hexapoda</taxon>
        <taxon>Insecta</taxon>
        <taxon>Pterygota</taxon>
        <taxon>Neoptera</taxon>
        <taxon>Endopterygota</taxon>
        <taxon>Coleoptera</taxon>
        <taxon>Polyphaga</taxon>
        <taxon>Cucujiformia</taxon>
        <taxon>Chrysomeloidea</taxon>
        <taxon>Chrysomelidae</taxon>
        <taxon>Galerucinae</taxon>
        <taxon>Alticini</taxon>
        <taxon>Psylliodes</taxon>
    </lineage>
</organism>
<reference evidence="11" key="1">
    <citation type="submission" date="2022-01" db="EMBL/GenBank/DDBJ databases">
        <authorList>
            <person name="King R."/>
        </authorList>
    </citation>
    <scope>NUCLEOTIDE SEQUENCE</scope>
</reference>
<dbReference type="GO" id="GO:0005737">
    <property type="term" value="C:cytoplasm"/>
    <property type="evidence" value="ECO:0007669"/>
    <property type="project" value="UniProtKB-SubCell"/>
</dbReference>
<dbReference type="EMBL" id="OV651816">
    <property type="protein sequence ID" value="CAH1109444.1"/>
    <property type="molecule type" value="Genomic_DNA"/>
</dbReference>
<dbReference type="InterPro" id="IPR003005">
    <property type="entry name" value="Amphiphysin"/>
</dbReference>
<keyword evidence="5" id="KW-0175">Coiled coil</keyword>
<evidence type="ECO:0000256" key="5">
    <source>
        <dbReference type="ARBA" id="ARBA00023054"/>
    </source>
</evidence>
<dbReference type="SMART" id="SM00326">
    <property type="entry name" value="SH3"/>
    <property type="match status" value="1"/>
</dbReference>
<evidence type="ECO:0000256" key="1">
    <source>
        <dbReference type="ARBA" id="ARBA00004308"/>
    </source>
</evidence>
<evidence type="ECO:0000256" key="2">
    <source>
        <dbReference type="ARBA" id="ARBA00004496"/>
    </source>
</evidence>
<feature type="region of interest" description="Disordered" evidence="8">
    <location>
        <begin position="239"/>
        <end position="387"/>
    </location>
</feature>
<dbReference type="SUPFAM" id="SSF103657">
    <property type="entry name" value="BAR/IMD domain-like"/>
    <property type="match status" value="1"/>
</dbReference>
<evidence type="ECO:0000256" key="7">
    <source>
        <dbReference type="PROSITE-ProRule" id="PRU00192"/>
    </source>
</evidence>
<feature type="compositionally biased region" description="Polar residues" evidence="8">
    <location>
        <begin position="340"/>
        <end position="374"/>
    </location>
</feature>
<protein>
    <recommendedName>
        <fullName evidence="13">Endophilin-A</fullName>
    </recommendedName>
</protein>
<evidence type="ECO:0000259" key="9">
    <source>
        <dbReference type="PROSITE" id="PS50002"/>
    </source>
</evidence>
<evidence type="ECO:0000256" key="4">
    <source>
        <dbReference type="ARBA" id="ARBA00022490"/>
    </source>
</evidence>
<feature type="compositionally biased region" description="Low complexity" evidence="8">
    <location>
        <begin position="285"/>
        <end position="295"/>
    </location>
</feature>
<evidence type="ECO:0000256" key="3">
    <source>
        <dbReference type="ARBA" id="ARBA00022443"/>
    </source>
</evidence>
<dbReference type="InterPro" id="IPR027267">
    <property type="entry name" value="AH/BAR_dom_sf"/>
</dbReference>
<evidence type="ECO:0008006" key="13">
    <source>
        <dbReference type="Google" id="ProtNLM"/>
    </source>
</evidence>
<dbReference type="Pfam" id="PF14604">
    <property type="entry name" value="SH3_9"/>
    <property type="match status" value="1"/>
</dbReference>
<dbReference type="GO" id="GO:0005543">
    <property type="term" value="F:phospholipid binding"/>
    <property type="evidence" value="ECO:0007669"/>
    <property type="project" value="TreeGrafter"/>
</dbReference>
<evidence type="ECO:0000259" key="10">
    <source>
        <dbReference type="PROSITE" id="PS51021"/>
    </source>
</evidence>
<keyword evidence="6" id="KW-0472">Membrane</keyword>
<dbReference type="InterPro" id="IPR001452">
    <property type="entry name" value="SH3_domain"/>
</dbReference>
<dbReference type="GO" id="GO:0012505">
    <property type="term" value="C:endomembrane system"/>
    <property type="evidence" value="ECO:0007669"/>
    <property type="project" value="UniProtKB-SubCell"/>
</dbReference>
<dbReference type="SUPFAM" id="SSF50044">
    <property type="entry name" value="SH3-domain"/>
    <property type="match status" value="1"/>
</dbReference>
<dbReference type="SMART" id="SM00721">
    <property type="entry name" value="BAR"/>
    <property type="match status" value="1"/>
</dbReference>
<dbReference type="PANTHER" id="PTHR46514:SF3">
    <property type="entry name" value="AMPHIPHYSIN"/>
    <property type="match status" value="1"/>
</dbReference>
<accession>A0A9P0GBG8</accession>
<feature type="compositionally biased region" description="Polar residues" evidence="8">
    <location>
        <begin position="239"/>
        <end position="261"/>
    </location>
</feature>
<dbReference type="Pfam" id="PF03114">
    <property type="entry name" value="BAR"/>
    <property type="match status" value="1"/>
</dbReference>
<evidence type="ECO:0000313" key="11">
    <source>
        <dbReference type="EMBL" id="CAH1109444.1"/>
    </source>
</evidence>
<proteinExistence type="predicted"/>
<dbReference type="FunFam" id="1.20.1270.60:FF:000013">
    <property type="entry name" value="Amphiphysin isoform 2"/>
    <property type="match status" value="1"/>
</dbReference>
<dbReference type="AlphaFoldDB" id="A0A9P0GBG8"/>
<gene>
    <name evidence="11" type="ORF">PSYICH_LOCUS9731</name>
</gene>
<dbReference type="InterPro" id="IPR036028">
    <property type="entry name" value="SH3-like_dom_sf"/>
</dbReference>
<feature type="domain" description="SH3" evidence="9">
    <location>
        <begin position="407"/>
        <end position="470"/>
    </location>
</feature>
<dbReference type="PROSITE" id="PS50002">
    <property type="entry name" value="SH3"/>
    <property type="match status" value="1"/>
</dbReference>